<dbReference type="Proteomes" id="UP001152049">
    <property type="component" value="Unassembled WGS sequence"/>
</dbReference>
<proteinExistence type="predicted"/>
<dbReference type="Gene3D" id="1.20.58.2130">
    <property type="match status" value="1"/>
</dbReference>
<feature type="compositionally biased region" description="Polar residues" evidence="1">
    <location>
        <begin position="178"/>
        <end position="193"/>
    </location>
</feature>
<feature type="region of interest" description="Disordered" evidence="1">
    <location>
        <begin position="792"/>
        <end position="815"/>
    </location>
</feature>
<feature type="region of interest" description="Disordered" evidence="1">
    <location>
        <begin position="244"/>
        <end position="278"/>
    </location>
</feature>
<feature type="region of interest" description="Disordered" evidence="1">
    <location>
        <begin position="177"/>
        <end position="199"/>
    </location>
</feature>
<organism evidence="3 4">
    <name type="scientific">Fusarium torreyae</name>
    <dbReference type="NCBI Taxonomy" id="1237075"/>
    <lineage>
        <taxon>Eukaryota</taxon>
        <taxon>Fungi</taxon>
        <taxon>Dikarya</taxon>
        <taxon>Ascomycota</taxon>
        <taxon>Pezizomycotina</taxon>
        <taxon>Sordariomycetes</taxon>
        <taxon>Hypocreomycetidae</taxon>
        <taxon>Hypocreales</taxon>
        <taxon>Nectriaceae</taxon>
        <taxon>Fusarium</taxon>
    </lineage>
</organism>
<evidence type="ECO:0000313" key="3">
    <source>
        <dbReference type="EMBL" id="KAJ4268226.1"/>
    </source>
</evidence>
<dbReference type="Pfam" id="PF08639">
    <property type="entry name" value="Sld3_STD"/>
    <property type="match status" value="1"/>
</dbReference>
<accession>A0A9W8SB18</accession>
<dbReference type="InterPro" id="IPR042511">
    <property type="entry name" value="Sld3"/>
</dbReference>
<protein>
    <recommendedName>
        <fullName evidence="2">DNA replication regulator Sld3 C-terminal domain-containing protein</fullName>
    </recommendedName>
</protein>
<evidence type="ECO:0000259" key="2">
    <source>
        <dbReference type="Pfam" id="PF08639"/>
    </source>
</evidence>
<dbReference type="GO" id="GO:0006270">
    <property type="term" value="P:DNA replication initiation"/>
    <property type="evidence" value="ECO:0007669"/>
    <property type="project" value="InterPro"/>
</dbReference>
<feature type="compositionally biased region" description="Polar residues" evidence="1">
    <location>
        <begin position="595"/>
        <end position="621"/>
    </location>
</feature>
<feature type="region of interest" description="Disordered" evidence="1">
    <location>
        <begin position="563"/>
        <end position="623"/>
    </location>
</feature>
<dbReference type="OrthoDB" id="5395343at2759"/>
<evidence type="ECO:0000256" key="1">
    <source>
        <dbReference type="SAM" id="MobiDB-lite"/>
    </source>
</evidence>
<comment type="caution">
    <text evidence="3">The sequence shown here is derived from an EMBL/GenBank/DDBJ whole genome shotgun (WGS) entry which is preliminary data.</text>
</comment>
<dbReference type="EMBL" id="JAOQAZ010000003">
    <property type="protein sequence ID" value="KAJ4268226.1"/>
    <property type="molecule type" value="Genomic_DNA"/>
</dbReference>
<dbReference type="InterPro" id="IPR013948">
    <property type="entry name" value="DNA_replication_reg_Sld3_C"/>
</dbReference>
<reference evidence="3" key="1">
    <citation type="submission" date="2022-09" db="EMBL/GenBank/DDBJ databases">
        <title>Fusarium specimens isolated from Avocado Roots.</title>
        <authorList>
            <person name="Stajich J."/>
            <person name="Roper C."/>
            <person name="Heimlech-Rivalta G."/>
        </authorList>
    </citation>
    <scope>NUCLEOTIDE SEQUENCE</scope>
    <source>
        <strain evidence="3">CF00136</strain>
    </source>
</reference>
<dbReference type="AlphaFoldDB" id="A0A9W8SB18"/>
<dbReference type="PANTHER" id="PTHR28067">
    <property type="entry name" value="DNA REPLICATION REGULATOR SLD3"/>
    <property type="match status" value="1"/>
</dbReference>
<feature type="domain" description="DNA replication regulator Sld3 C-terminal" evidence="2">
    <location>
        <begin position="290"/>
        <end position="811"/>
    </location>
</feature>
<feature type="compositionally biased region" description="Basic and acidic residues" evidence="1">
    <location>
        <begin position="28"/>
        <end position="37"/>
    </location>
</feature>
<dbReference type="PANTHER" id="PTHR28067:SF1">
    <property type="entry name" value="DNA REPLICATION REGULATOR SLD3"/>
    <property type="match status" value="1"/>
</dbReference>
<sequence>MSSTAVAGRDASRPARSRILTPSSEGSSNHKDELRSSDRRKRKRADSVTMEHLLKPSIALKPHPPKLNVQPRILYPLMVLPREHLPLSCIDFHASNVDLASYRFFESHVKILDLESRMGTVPVVLLARKESSRAVYALERQENGLYVACRLGPWVDLETLADHASAVCRERLRPVVKTESQNQDASSATTTPQIHKDQKIKRAAIEAIQSLVRKRPRSQSVSTLAESVKQETVSEAAIPVETKLPSPFLRPEELTKNPDDNTISSILPTTSASTPVNNEEPALQQTIEGIFDTLRTQYFDTLYKSMGSLAYFAKGPLSRARSTFHLDLESNLDLGDLIEFLKSLVLTTVQIDKKYRETIPALIAQMKTAVDSSDEGRKRKRRAKKVKIGKDGLYLHEETHIRKWWAVNKPELKEDETDVPAQQIKSLTSMLRTRETQLQMIIILEILALTPLKPADDAEDSQLPPLPGATESQGDMAPPTKKRNKHNLPVLVDVHADRLTIWQSTVSDEQLLLEDSQVSQVPDGQPQQKASTEPLKDFCVDIIVPFFSNRLPELCDSINRKLGGPVIVNSSRPKSLRRSSSKRDPKPGAVAKRSASGQPTRTLQRALSTEQQSRRSVSRGPSNMIALMRSATSTSLPGIKREASDPSAMKSVLAAEPDLLNRKSGPLSRSASVSNLQDARSSKKAQVEAELKEAISSLRKPNREVVGKALAEAAERRATVGFSAKKVRKPGRSSLGTSVVKATPANARFKDVFAQKPETAMDTPLMSTEDIIPPSSLPSMVPSTGFRGGHRNALRQSPTPDFERIGSTPTKAGSSFIRRPANEQDVLPFPPSSPSLERRTVSAADLFGPGTTMDRKRKVSFSTTRHDEILATPVKAIKTKNMNDVENQYVEAEPAKPVSIYQKLGWDDDLDDLL</sequence>
<keyword evidence="4" id="KW-1185">Reference proteome</keyword>
<feature type="compositionally biased region" description="Polar residues" evidence="1">
    <location>
        <begin position="667"/>
        <end position="679"/>
    </location>
</feature>
<gene>
    <name evidence="3" type="ORF">NW762_002288</name>
</gene>
<feature type="region of interest" description="Disordered" evidence="1">
    <location>
        <begin position="1"/>
        <end position="48"/>
    </location>
</feature>
<feature type="region of interest" description="Disordered" evidence="1">
    <location>
        <begin position="455"/>
        <end position="485"/>
    </location>
</feature>
<dbReference type="GO" id="GO:0031261">
    <property type="term" value="C:DNA replication preinitiation complex"/>
    <property type="evidence" value="ECO:0007669"/>
    <property type="project" value="TreeGrafter"/>
</dbReference>
<feature type="region of interest" description="Disordered" evidence="1">
    <location>
        <begin position="661"/>
        <end position="684"/>
    </location>
</feature>
<feature type="region of interest" description="Disordered" evidence="1">
    <location>
        <begin position="630"/>
        <end position="649"/>
    </location>
</feature>
<evidence type="ECO:0000313" key="4">
    <source>
        <dbReference type="Proteomes" id="UP001152049"/>
    </source>
</evidence>
<name>A0A9W8SB18_9HYPO</name>
<feature type="compositionally biased region" description="Basic and acidic residues" evidence="1">
    <location>
        <begin position="250"/>
        <end position="259"/>
    </location>
</feature>
<feature type="compositionally biased region" description="Polar residues" evidence="1">
    <location>
        <begin position="260"/>
        <end position="278"/>
    </location>
</feature>